<dbReference type="OrthoDB" id="10061327at2759"/>
<dbReference type="GO" id="GO:0030031">
    <property type="term" value="P:cell projection assembly"/>
    <property type="evidence" value="ECO:0007669"/>
    <property type="project" value="TreeGrafter"/>
</dbReference>
<accession>A0A6S7FD03</accession>
<organism evidence="1 2">
    <name type="scientific">Paramuricea clavata</name>
    <name type="common">Red gorgonian</name>
    <name type="synonym">Violescent sea-whip</name>
    <dbReference type="NCBI Taxonomy" id="317549"/>
    <lineage>
        <taxon>Eukaryota</taxon>
        <taxon>Metazoa</taxon>
        <taxon>Cnidaria</taxon>
        <taxon>Anthozoa</taxon>
        <taxon>Octocorallia</taxon>
        <taxon>Malacalcyonacea</taxon>
        <taxon>Plexauridae</taxon>
        <taxon>Paramuricea</taxon>
    </lineage>
</organism>
<evidence type="ECO:0000313" key="2">
    <source>
        <dbReference type="Proteomes" id="UP001152795"/>
    </source>
</evidence>
<dbReference type="EMBL" id="CACRXK020000033">
    <property type="protein sequence ID" value="CAB3977164.1"/>
    <property type="molecule type" value="Genomic_DNA"/>
</dbReference>
<dbReference type="PROSITE" id="PS51338">
    <property type="entry name" value="IMD"/>
    <property type="match status" value="1"/>
</dbReference>
<proteinExistence type="predicted"/>
<dbReference type="GO" id="GO:0003779">
    <property type="term" value="F:actin binding"/>
    <property type="evidence" value="ECO:0007669"/>
    <property type="project" value="InterPro"/>
</dbReference>
<evidence type="ECO:0000313" key="1">
    <source>
        <dbReference type="EMBL" id="CAB3977164.1"/>
    </source>
</evidence>
<dbReference type="Pfam" id="PF08397">
    <property type="entry name" value="IMD"/>
    <property type="match status" value="1"/>
</dbReference>
<dbReference type="InterPro" id="IPR013606">
    <property type="entry name" value="I-BAR_dom"/>
</dbReference>
<dbReference type="GO" id="GO:0005543">
    <property type="term" value="F:phospholipid binding"/>
    <property type="evidence" value="ECO:0007669"/>
    <property type="project" value="TreeGrafter"/>
</dbReference>
<comment type="caution">
    <text evidence="1">The sequence shown here is derived from an EMBL/GenBank/DDBJ whole genome shotgun (WGS) entry which is preliminary data.</text>
</comment>
<dbReference type="GO" id="GO:0015629">
    <property type="term" value="C:actin cytoskeleton"/>
    <property type="evidence" value="ECO:0007669"/>
    <property type="project" value="TreeGrafter"/>
</dbReference>
<dbReference type="Gene3D" id="1.20.1270.60">
    <property type="entry name" value="Arfaptin homology (AH) domain/BAR domain"/>
    <property type="match status" value="1"/>
</dbReference>
<dbReference type="PANTHER" id="PTHR15708:SF4">
    <property type="entry name" value="FI21477P1-RELATED"/>
    <property type="match status" value="1"/>
</dbReference>
<dbReference type="SUPFAM" id="SSF103657">
    <property type="entry name" value="BAR/IMD domain-like"/>
    <property type="match status" value="1"/>
</dbReference>
<keyword evidence="2" id="KW-1185">Reference proteome</keyword>
<dbReference type="PANTHER" id="PTHR15708">
    <property type="entry name" value="ACTIN BUNDLING/MISSING IN METASTASIS-RELATED"/>
    <property type="match status" value="1"/>
</dbReference>
<dbReference type="AlphaFoldDB" id="A0A6S7FD03"/>
<gene>
    <name evidence="1" type="ORF">PACLA_8A037589</name>
</gene>
<name>A0A6S7FD03_PARCT</name>
<dbReference type="InterPro" id="IPR030127">
    <property type="entry name" value="MTSS1/MTSS2"/>
</dbReference>
<dbReference type="GO" id="GO:0009898">
    <property type="term" value="C:cytoplasmic side of plasma membrane"/>
    <property type="evidence" value="ECO:0007669"/>
    <property type="project" value="TreeGrafter"/>
</dbReference>
<reference evidence="1" key="1">
    <citation type="submission" date="2020-04" db="EMBL/GenBank/DDBJ databases">
        <authorList>
            <person name="Alioto T."/>
            <person name="Alioto T."/>
            <person name="Gomez Garrido J."/>
        </authorList>
    </citation>
    <scope>NUCLEOTIDE SEQUENCE</scope>
    <source>
        <strain evidence="1">A484AB</strain>
    </source>
</reference>
<dbReference type="GO" id="GO:0007009">
    <property type="term" value="P:plasma membrane organization"/>
    <property type="evidence" value="ECO:0007669"/>
    <property type="project" value="InterPro"/>
</dbReference>
<protein>
    <submittedName>
        <fullName evidence="1">Metastasis suppressor 1-like</fullName>
    </submittedName>
</protein>
<sequence length="105" mass="11357">MIEGEMAEDTSIIQSIINDLKGSSPLWEDFVSKGLKLHASLRSTAATLEAFLDSMLKIADAATSSKGASKDVGATLTKMVIRHRSIEQKLRVLSGYGITDQCNKD</sequence>
<dbReference type="Proteomes" id="UP001152795">
    <property type="component" value="Unassembled WGS sequence"/>
</dbReference>
<dbReference type="InterPro" id="IPR027267">
    <property type="entry name" value="AH/BAR_dom_sf"/>
</dbReference>